<dbReference type="CDD" id="cd09917">
    <property type="entry name" value="F-box_SF"/>
    <property type="match status" value="1"/>
</dbReference>
<dbReference type="Gene3D" id="3.80.10.10">
    <property type="entry name" value="Ribonuclease Inhibitor"/>
    <property type="match status" value="1"/>
</dbReference>
<dbReference type="SUPFAM" id="SSF81383">
    <property type="entry name" value="F-box domain"/>
    <property type="match status" value="1"/>
</dbReference>
<sequence length="470" mass="53553">MSPKSLQRNLTLLRRSLGKPVQANASSTSPSSPITLLPDLPADILHIILEFLYSKDKSRSDVINLALTCRALLNFARQYIARDVAIIPHSASKEFKLFRRSVTSNPAYGKYVRSLTFSGGDSDSDIRSWKIRRMLKHLPSLHSLDLRGLNDDQAKPLLFSSKFPLLSGHLPLRDTVQHLEIGGGLDLEQISKLVSYPAIRKWRFWNLDDFSCYSKFPRNSTVHLEELVFEYSQIGFPLIENILRHSYQLKILECNVPIPRSAKESSPRGDDEYSSWASEAQMDIHFSTIQVGYVLSHVAKTLRKLTLFTKEQIWDKHDGTRLDLSSFLELKEVTISAMCVVAPLPDKLSRQGLYKLLPTAIESLKLHFPFNVGVFYSTAEGKVITGEYNAFGVKSMDVSEYKWISELALHKSGSLRDLKEVSLLEDTSARGKEVFDCEEWKKWKQPYSLKCEFEKACIQLFVSLRTNKKE</sequence>
<reference evidence="1" key="1">
    <citation type="journal article" date="2020" name="Stud. Mycol.">
        <title>101 Dothideomycetes genomes: a test case for predicting lifestyles and emergence of pathogens.</title>
        <authorList>
            <person name="Haridas S."/>
            <person name="Albert R."/>
            <person name="Binder M."/>
            <person name="Bloem J."/>
            <person name="Labutti K."/>
            <person name="Salamov A."/>
            <person name="Andreopoulos B."/>
            <person name="Baker S."/>
            <person name="Barry K."/>
            <person name="Bills G."/>
            <person name="Bluhm B."/>
            <person name="Cannon C."/>
            <person name="Castanera R."/>
            <person name="Culley D."/>
            <person name="Daum C."/>
            <person name="Ezra D."/>
            <person name="Gonzalez J."/>
            <person name="Henrissat B."/>
            <person name="Kuo A."/>
            <person name="Liang C."/>
            <person name="Lipzen A."/>
            <person name="Lutzoni F."/>
            <person name="Magnuson J."/>
            <person name="Mondo S."/>
            <person name="Nolan M."/>
            <person name="Ohm R."/>
            <person name="Pangilinan J."/>
            <person name="Park H.-J."/>
            <person name="Ramirez L."/>
            <person name="Alfaro M."/>
            <person name="Sun H."/>
            <person name="Tritt A."/>
            <person name="Yoshinaga Y."/>
            <person name="Zwiers L.-H."/>
            <person name="Turgeon B."/>
            <person name="Goodwin S."/>
            <person name="Spatafora J."/>
            <person name="Crous P."/>
            <person name="Grigoriev I."/>
        </authorList>
    </citation>
    <scope>NUCLEOTIDE SEQUENCE</scope>
    <source>
        <strain evidence="1">CBS 207.26</strain>
    </source>
</reference>
<evidence type="ECO:0000313" key="1">
    <source>
        <dbReference type="EMBL" id="KAF2174978.1"/>
    </source>
</evidence>
<keyword evidence="2" id="KW-1185">Reference proteome</keyword>
<evidence type="ECO:0008006" key="3">
    <source>
        <dbReference type="Google" id="ProtNLM"/>
    </source>
</evidence>
<evidence type="ECO:0000313" key="2">
    <source>
        <dbReference type="Proteomes" id="UP000800200"/>
    </source>
</evidence>
<dbReference type="OrthoDB" id="3792203at2759"/>
<accession>A0A6A6D913</accession>
<name>A0A6A6D913_9PEZI</name>
<gene>
    <name evidence="1" type="ORF">K469DRAFT_684821</name>
</gene>
<proteinExistence type="predicted"/>
<dbReference type="EMBL" id="ML994756">
    <property type="protein sequence ID" value="KAF2174978.1"/>
    <property type="molecule type" value="Genomic_DNA"/>
</dbReference>
<organism evidence="1 2">
    <name type="scientific">Zopfia rhizophila CBS 207.26</name>
    <dbReference type="NCBI Taxonomy" id="1314779"/>
    <lineage>
        <taxon>Eukaryota</taxon>
        <taxon>Fungi</taxon>
        <taxon>Dikarya</taxon>
        <taxon>Ascomycota</taxon>
        <taxon>Pezizomycotina</taxon>
        <taxon>Dothideomycetes</taxon>
        <taxon>Dothideomycetes incertae sedis</taxon>
        <taxon>Zopfiaceae</taxon>
        <taxon>Zopfia</taxon>
    </lineage>
</organism>
<dbReference type="Proteomes" id="UP000800200">
    <property type="component" value="Unassembled WGS sequence"/>
</dbReference>
<protein>
    <recommendedName>
        <fullName evidence="3">F-box domain-containing protein</fullName>
    </recommendedName>
</protein>
<dbReference type="InterPro" id="IPR036047">
    <property type="entry name" value="F-box-like_dom_sf"/>
</dbReference>
<dbReference type="InterPro" id="IPR032675">
    <property type="entry name" value="LRR_dom_sf"/>
</dbReference>
<dbReference type="AlphaFoldDB" id="A0A6A6D913"/>